<keyword evidence="3" id="KW-1185">Reference proteome</keyword>
<feature type="compositionally biased region" description="Basic residues" evidence="1">
    <location>
        <begin position="147"/>
        <end position="166"/>
    </location>
</feature>
<dbReference type="EMBL" id="JALJOS010000041">
    <property type="protein sequence ID" value="KAK9821080.1"/>
    <property type="molecule type" value="Genomic_DNA"/>
</dbReference>
<name>A0AAW1QI04_9CHLO</name>
<evidence type="ECO:0000256" key="1">
    <source>
        <dbReference type="SAM" id="MobiDB-lite"/>
    </source>
</evidence>
<reference evidence="2 3" key="1">
    <citation type="journal article" date="2024" name="Nat. Commun.">
        <title>Phylogenomics reveals the evolutionary origins of lichenization in chlorophyte algae.</title>
        <authorList>
            <person name="Puginier C."/>
            <person name="Libourel C."/>
            <person name="Otte J."/>
            <person name="Skaloud P."/>
            <person name="Haon M."/>
            <person name="Grisel S."/>
            <person name="Petersen M."/>
            <person name="Berrin J.G."/>
            <person name="Delaux P.M."/>
            <person name="Dal Grande F."/>
            <person name="Keller J."/>
        </authorList>
    </citation>
    <scope>NUCLEOTIDE SEQUENCE [LARGE SCALE GENOMIC DNA]</scope>
    <source>
        <strain evidence="2 3">SAG 2145</strain>
    </source>
</reference>
<feature type="region of interest" description="Disordered" evidence="1">
    <location>
        <begin position="98"/>
        <end position="190"/>
    </location>
</feature>
<proteinExistence type="predicted"/>
<protein>
    <submittedName>
        <fullName evidence="2">Uncharacterized protein</fullName>
    </submittedName>
</protein>
<evidence type="ECO:0000313" key="3">
    <source>
        <dbReference type="Proteomes" id="UP001438707"/>
    </source>
</evidence>
<feature type="compositionally biased region" description="Low complexity" evidence="1">
    <location>
        <begin position="120"/>
        <end position="136"/>
    </location>
</feature>
<dbReference type="PANTHER" id="PTHR34689:SF1">
    <property type="entry name" value="NUCLEIC ACID-BINDING PROTEIN"/>
    <property type="match status" value="1"/>
</dbReference>
<feature type="region of interest" description="Disordered" evidence="1">
    <location>
        <begin position="1"/>
        <end position="32"/>
    </location>
</feature>
<organism evidence="2 3">
    <name type="scientific">Apatococcus lobatus</name>
    <dbReference type="NCBI Taxonomy" id="904363"/>
    <lineage>
        <taxon>Eukaryota</taxon>
        <taxon>Viridiplantae</taxon>
        <taxon>Chlorophyta</taxon>
        <taxon>core chlorophytes</taxon>
        <taxon>Trebouxiophyceae</taxon>
        <taxon>Chlorellales</taxon>
        <taxon>Chlorellaceae</taxon>
        <taxon>Apatococcus</taxon>
    </lineage>
</organism>
<gene>
    <name evidence="2" type="ORF">WJX74_009768</name>
</gene>
<evidence type="ECO:0000313" key="2">
    <source>
        <dbReference type="EMBL" id="KAK9821080.1"/>
    </source>
</evidence>
<dbReference type="Proteomes" id="UP001438707">
    <property type="component" value="Unassembled WGS sequence"/>
</dbReference>
<comment type="caution">
    <text evidence="2">The sequence shown here is derived from an EMBL/GenBank/DDBJ whole genome shotgun (WGS) entry which is preliminary data.</text>
</comment>
<dbReference type="AlphaFoldDB" id="A0AAW1QI04"/>
<sequence>MSLAERSTPAQASFANTNLYTRGGPDAADTRGNSMVQKHAEKLQYAKEQAALAALTDNLPGLGKAVYAVALHELDWDQTLAAKLLSEFQQAQAVQLQDLKKRRDQVIGSKRPRSGDKQADGAAPALDGGSLASGSGSDDDLSDDGKRKQRKHKHGKHKHGKSKSARKPKEDKLKDKKRKHDKEKAGKSTAALGALTQQYGKFGILRETDMYTKRAEFQMWATEVQKIDIELLPKNEEKELFRSFMEDYNTGTFPHRKYYNLDAYEAEKAAKAAKRQKPLTSEKVAFNDEDERRKEVAVERVAAQQQRLREAYNELKYTAPDKAADMREQDILRMQMGLAYKTGDHETATRLQDRLRPDDQREEILRRRLEDNK</sequence>
<accession>A0AAW1QI04</accession>
<dbReference type="PANTHER" id="PTHR34689">
    <property type="entry name" value="NUCLEIC ACID-BINDING PROTEIN"/>
    <property type="match status" value="1"/>
</dbReference>
<feature type="compositionally biased region" description="Polar residues" evidence="1">
    <location>
        <begin position="8"/>
        <end position="20"/>
    </location>
</feature>